<dbReference type="GO" id="GO:0005886">
    <property type="term" value="C:plasma membrane"/>
    <property type="evidence" value="ECO:0007669"/>
    <property type="project" value="InterPro"/>
</dbReference>
<organism evidence="3 4">
    <name type="scientific">Petrolisthes manimaculis</name>
    <dbReference type="NCBI Taxonomy" id="1843537"/>
    <lineage>
        <taxon>Eukaryota</taxon>
        <taxon>Metazoa</taxon>
        <taxon>Ecdysozoa</taxon>
        <taxon>Arthropoda</taxon>
        <taxon>Crustacea</taxon>
        <taxon>Multicrustacea</taxon>
        <taxon>Malacostraca</taxon>
        <taxon>Eumalacostraca</taxon>
        <taxon>Eucarida</taxon>
        <taxon>Decapoda</taxon>
        <taxon>Pleocyemata</taxon>
        <taxon>Anomura</taxon>
        <taxon>Galatheoidea</taxon>
        <taxon>Porcellanidae</taxon>
        <taxon>Petrolisthes</taxon>
    </lineage>
</organism>
<comment type="caution">
    <text evidence="3">The sequence shown here is derived from an EMBL/GenBank/DDBJ whole genome shotgun (WGS) entry which is preliminary data.</text>
</comment>
<name>A0AAE1PYM2_9EUCA</name>
<evidence type="ECO:0000256" key="2">
    <source>
        <dbReference type="ARBA" id="ARBA00023136"/>
    </source>
</evidence>
<keyword evidence="4" id="KW-1185">Reference proteome</keyword>
<evidence type="ECO:0000313" key="3">
    <source>
        <dbReference type="EMBL" id="KAK4315402.1"/>
    </source>
</evidence>
<dbReference type="PROSITE" id="PS00232">
    <property type="entry name" value="CADHERIN_1"/>
    <property type="match status" value="1"/>
</dbReference>
<dbReference type="InterPro" id="IPR020894">
    <property type="entry name" value="Cadherin_CS"/>
</dbReference>
<gene>
    <name evidence="3" type="ORF">Pmani_013319</name>
</gene>
<dbReference type="EMBL" id="JAWZYT010001114">
    <property type="protein sequence ID" value="KAK4315402.1"/>
    <property type="molecule type" value="Genomic_DNA"/>
</dbReference>
<dbReference type="GO" id="GO:0005509">
    <property type="term" value="F:calcium ion binding"/>
    <property type="evidence" value="ECO:0007669"/>
    <property type="project" value="InterPro"/>
</dbReference>
<dbReference type="SUPFAM" id="SSF49313">
    <property type="entry name" value="Cadherin-like"/>
    <property type="match status" value="1"/>
</dbReference>
<dbReference type="Gene3D" id="2.60.40.60">
    <property type="entry name" value="Cadherins"/>
    <property type="match status" value="1"/>
</dbReference>
<dbReference type="GO" id="GO:0007155">
    <property type="term" value="P:cell adhesion"/>
    <property type="evidence" value="ECO:0007669"/>
    <property type="project" value="InterPro"/>
</dbReference>
<keyword evidence="2" id="KW-0472">Membrane</keyword>
<dbReference type="Proteomes" id="UP001292094">
    <property type="component" value="Unassembled WGS sequence"/>
</dbReference>
<accession>A0AAE1PYM2</accession>
<reference evidence="3" key="1">
    <citation type="submission" date="2023-11" db="EMBL/GenBank/DDBJ databases">
        <title>Genome assemblies of two species of porcelain crab, Petrolisthes cinctipes and Petrolisthes manimaculis (Anomura: Porcellanidae).</title>
        <authorList>
            <person name="Angst P."/>
        </authorList>
    </citation>
    <scope>NUCLEOTIDE SEQUENCE</scope>
    <source>
        <strain evidence="3">PB745_02</strain>
        <tissue evidence="3">Gill</tissue>
    </source>
</reference>
<proteinExistence type="predicted"/>
<comment type="subcellular location">
    <subcellularLocation>
        <location evidence="1">Membrane</location>
    </subcellularLocation>
</comment>
<protein>
    <recommendedName>
        <fullName evidence="5">Cadherin domain-containing protein</fullName>
    </recommendedName>
</protein>
<evidence type="ECO:0000313" key="4">
    <source>
        <dbReference type="Proteomes" id="UP001292094"/>
    </source>
</evidence>
<evidence type="ECO:0008006" key="5">
    <source>
        <dbReference type="Google" id="ProtNLM"/>
    </source>
</evidence>
<dbReference type="AlphaFoldDB" id="A0AAE1PYM2"/>
<evidence type="ECO:0000256" key="1">
    <source>
        <dbReference type="ARBA" id="ARBA00004370"/>
    </source>
</evidence>
<dbReference type="InterPro" id="IPR015919">
    <property type="entry name" value="Cadherin-like_sf"/>
</dbReference>
<sequence>MKDSSLSSQHELVVWGAAGRDSGNALVRVVVGDVNDNPPSFVRPNPTLTVIEEDDRDVPIPLAEVEGRDVDRVDQGGLQYTLSGDGVDGYTPQDAYFSLHPHSGQLVQLRWPSYHVVDRGHTRCVCSILIRYAICSGGVCSTPSSIHYHDAQ</sequence>